<accession>A0A3P3VX08</accession>
<evidence type="ECO:0000313" key="1">
    <source>
        <dbReference type="EMBL" id="RRJ86146.1"/>
    </source>
</evidence>
<name>A0A3P3VX08_9MICO</name>
<dbReference type="Proteomes" id="UP000274391">
    <property type="component" value="Unassembled WGS sequence"/>
</dbReference>
<sequence length="138" mass="14561">MTGNATHVSEAGIASAQTRLDDVGLLSERGATYVGYFSDRQDTSKWTTLTEASDSRTASSDTSAELVEAINAAASAANDFCRLVIETRDAFSNADEAGQAALASQYSALEDAFSEFDRSAAIPPFMAPLLQKLGLMPV</sequence>
<dbReference type="AlphaFoldDB" id="A0A3P3VX08"/>
<reference evidence="1 2" key="1">
    <citation type="submission" date="2018-11" db="EMBL/GenBank/DDBJ databases">
        <title>YIM 102482-1 draft genome.</title>
        <authorList>
            <person name="Li G."/>
            <person name="Jiang Y."/>
        </authorList>
    </citation>
    <scope>NUCLEOTIDE SEQUENCE [LARGE SCALE GENOMIC DNA]</scope>
    <source>
        <strain evidence="1 2">YIM 102482-1</strain>
    </source>
</reference>
<organism evidence="1 2">
    <name type="scientific">Gulosibacter macacae</name>
    <dbReference type="NCBI Taxonomy" id="2488791"/>
    <lineage>
        <taxon>Bacteria</taxon>
        <taxon>Bacillati</taxon>
        <taxon>Actinomycetota</taxon>
        <taxon>Actinomycetes</taxon>
        <taxon>Micrococcales</taxon>
        <taxon>Microbacteriaceae</taxon>
        <taxon>Gulosibacter</taxon>
    </lineage>
</organism>
<comment type="caution">
    <text evidence="1">The sequence shown here is derived from an EMBL/GenBank/DDBJ whole genome shotgun (WGS) entry which is preliminary data.</text>
</comment>
<protein>
    <submittedName>
        <fullName evidence="1">Uncharacterized protein</fullName>
    </submittedName>
</protein>
<keyword evidence="2" id="KW-1185">Reference proteome</keyword>
<dbReference type="EMBL" id="RQVS01000011">
    <property type="protein sequence ID" value="RRJ86146.1"/>
    <property type="molecule type" value="Genomic_DNA"/>
</dbReference>
<proteinExistence type="predicted"/>
<dbReference type="RefSeq" id="WP_124972896.1">
    <property type="nucleotide sequence ID" value="NZ_RQVS01000011.1"/>
</dbReference>
<evidence type="ECO:0000313" key="2">
    <source>
        <dbReference type="Proteomes" id="UP000274391"/>
    </source>
</evidence>
<gene>
    <name evidence="1" type="ORF">EG850_09555</name>
</gene>